<evidence type="ECO:0000313" key="2">
    <source>
        <dbReference type="EMBL" id="MCP3735740.1"/>
    </source>
</evidence>
<accession>A0A9X2HZK3</accession>
<dbReference type="Proteomes" id="UP001139486">
    <property type="component" value="Unassembled WGS sequence"/>
</dbReference>
<name>A0A9X2HZK3_9SPHN</name>
<dbReference type="AlphaFoldDB" id="A0A9X2HZK3"/>
<organism evidence="2 3">
    <name type="scientific">Sphingomonas liriopis</name>
    <dbReference type="NCBI Taxonomy" id="2949094"/>
    <lineage>
        <taxon>Bacteria</taxon>
        <taxon>Pseudomonadati</taxon>
        <taxon>Pseudomonadota</taxon>
        <taxon>Alphaproteobacteria</taxon>
        <taxon>Sphingomonadales</taxon>
        <taxon>Sphingomonadaceae</taxon>
        <taxon>Sphingomonas</taxon>
    </lineage>
</organism>
<protein>
    <submittedName>
        <fullName evidence="2">Uncharacterized protein</fullName>
    </submittedName>
</protein>
<proteinExistence type="predicted"/>
<feature type="region of interest" description="Disordered" evidence="1">
    <location>
        <begin position="37"/>
        <end position="69"/>
    </location>
</feature>
<keyword evidence="3" id="KW-1185">Reference proteome</keyword>
<gene>
    <name evidence="2" type="ORF">M9979_12735</name>
</gene>
<reference evidence="2" key="1">
    <citation type="submission" date="2022-05" db="EMBL/GenBank/DDBJ databases">
        <title>Sphingomonas sp. strain RP10 Genome sequencing and assembly.</title>
        <authorList>
            <person name="Kim I."/>
        </authorList>
    </citation>
    <scope>NUCLEOTIDE SEQUENCE</scope>
    <source>
        <strain evidence="2">RP10</strain>
    </source>
</reference>
<dbReference type="RefSeq" id="WP_254289740.1">
    <property type="nucleotide sequence ID" value="NZ_JAMLDY010000015.1"/>
</dbReference>
<evidence type="ECO:0000256" key="1">
    <source>
        <dbReference type="SAM" id="MobiDB-lite"/>
    </source>
</evidence>
<evidence type="ECO:0000313" key="3">
    <source>
        <dbReference type="Proteomes" id="UP001139486"/>
    </source>
</evidence>
<comment type="caution">
    <text evidence="2">The sequence shown here is derived from an EMBL/GenBank/DDBJ whole genome shotgun (WGS) entry which is preliminary data.</text>
</comment>
<sequence>MTASLTATFDTRREAEMAVERLVQQFDLDRDAIRIIAEGEDNSVGEDTAGADTEAGAPSPDDRSDAPLNGAIRVTVDLADDTAAAEVRDAFAEFDASDVDRA</sequence>
<dbReference type="EMBL" id="JAMLDY010000015">
    <property type="protein sequence ID" value="MCP3735740.1"/>
    <property type="molecule type" value="Genomic_DNA"/>
</dbReference>